<sequence length="251" mass="28017">MTIRYAAVYNSKGVVLVDSSAVGNCAVVSIMIMEKIKARQKSSREQKTYYQSASPSHKNVYSIQYDFEHCYHILRDDKSSTHFLCMTTGGTLSVPLRVVYGFLEALQHTFSAKFDAKTIASTTTAYSLRSAFQFELESAMHTYNTNPPSQQSESTRALLEKIDKAKDAVSVNISELLERGEKVELLLDKSEALEVEARVFKKTATEAERRLYNQKMVWAASIATAVLLVVLLLTVSACGIDFSYCRKSSSN</sequence>
<name>A0A9W7FV68_9STRA</name>
<dbReference type="GO" id="GO:0016020">
    <property type="term" value="C:membrane"/>
    <property type="evidence" value="ECO:0007669"/>
    <property type="project" value="InterPro"/>
</dbReference>
<dbReference type="Gene3D" id="3.30.450.50">
    <property type="entry name" value="Longin domain"/>
    <property type="match status" value="1"/>
</dbReference>
<feature type="domain" description="V-SNARE coiled-coil homology" evidence="4">
    <location>
        <begin position="154"/>
        <end position="214"/>
    </location>
</feature>
<dbReference type="PANTHER" id="PTHR21136">
    <property type="entry name" value="SNARE PROTEINS"/>
    <property type="match status" value="1"/>
</dbReference>
<organism evidence="5 6">
    <name type="scientific">Triparma laevis f. longispina</name>
    <dbReference type="NCBI Taxonomy" id="1714387"/>
    <lineage>
        <taxon>Eukaryota</taxon>
        <taxon>Sar</taxon>
        <taxon>Stramenopiles</taxon>
        <taxon>Ochrophyta</taxon>
        <taxon>Bolidophyceae</taxon>
        <taxon>Parmales</taxon>
        <taxon>Triparmaceae</taxon>
        <taxon>Triparma</taxon>
    </lineage>
</organism>
<dbReference type="Gene3D" id="1.20.5.110">
    <property type="match status" value="1"/>
</dbReference>
<dbReference type="SUPFAM" id="SSF64356">
    <property type="entry name" value="SNARE-like"/>
    <property type="match status" value="1"/>
</dbReference>
<dbReference type="AlphaFoldDB" id="A0A9W7FV68"/>
<dbReference type="Proteomes" id="UP001165122">
    <property type="component" value="Unassembled WGS sequence"/>
</dbReference>
<dbReference type="GO" id="GO:0016192">
    <property type="term" value="P:vesicle-mediated transport"/>
    <property type="evidence" value="ECO:0007669"/>
    <property type="project" value="InterPro"/>
</dbReference>
<feature type="transmembrane region" description="Helical" evidence="3">
    <location>
        <begin position="217"/>
        <end position="237"/>
    </location>
</feature>
<dbReference type="CDD" id="cd15843">
    <property type="entry name" value="R-SNARE"/>
    <property type="match status" value="1"/>
</dbReference>
<keyword evidence="2" id="KW-0175">Coiled coil</keyword>
<dbReference type="OrthoDB" id="248747at2759"/>
<dbReference type="SUPFAM" id="SSF58038">
    <property type="entry name" value="SNARE fusion complex"/>
    <property type="match status" value="1"/>
</dbReference>
<keyword evidence="1" id="KW-0653">Protein transport</keyword>
<evidence type="ECO:0000313" key="5">
    <source>
        <dbReference type="EMBL" id="GMI18580.1"/>
    </source>
</evidence>
<dbReference type="InterPro" id="IPR051097">
    <property type="entry name" value="Synaptobrevin-like_transport"/>
</dbReference>
<accession>A0A9W7FV68</accession>
<reference evidence="6" key="1">
    <citation type="journal article" date="2023" name="Commun. Biol.">
        <title>Genome analysis of Parmales, the sister group of diatoms, reveals the evolutionary specialization of diatoms from phago-mixotrophs to photoautotrophs.</title>
        <authorList>
            <person name="Ban H."/>
            <person name="Sato S."/>
            <person name="Yoshikawa S."/>
            <person name="Yamada K."/>
            <person name="Nakamura Y."/>
            <person name="Ichinomiya M."/>
            <person name="Sato N."/>
            <person name="Blanc-Mathieu R."/>
            <person name="Endo H."/>
            <person name="Kuwata A."/>
            <person name="Ogata H."/>
        </authorList>
    </citation>
    <scope>NUCLEOTIDE SEQUENCE [LARGE SCALE GENOMIC DNA]</scope>
    <source>
        <strain evidence="6">NIES 3700</strain>
    </source>
</reference>
<evidence type="ECO:0000256" key="2">
    <source>
        <dbReference type="PROSITE-ProRule" id="PRU00290"/>
    </source>
</evidence>
<keyword evidence="1" id="KW-0813">Transport</keyword>
<evidence type="ECO:0000256" key="1">
    <source>
        <dbReference type="ARBA" id="ARBA00022927"/>
    </source>
</evidence>
<proteinExistence type="predicted"/>
<keyword evidence="3" id="KW-0472">Membrane</keyword>
<keyword evidence="3" id="KW-0812">Transmembrane</keyword>
<dbReference type="InterPro" id="IPR011012">
    <property type="entry name" value="Longin-like_dom_sf"/>
</dbReference>
<dbReference type="EMBL" id="BRXW01000338">
    <property type="protein sequence ID" value="GMI18580.1"/>
    <property type="molecule type" value="Genomic_DNA"/>
</dbReference>
<dbReference type="InterPro" id="IPR042855">
    <property type="entry name" value="V_SNARE_CC"/>
</dbReference>
<dbReference type="PRINTS" id="PR00219">
    <property type="entry name" value="SYNAPTOBREVN"/>
</dbReference>
<dbReference type="PROSITE" id="PS50892">
    <property type="entry name" value="V_SNARE"/>
    <property type="match status" value="1"/>
</dbReference>
<keyword evidence="6" id="KW-1185">Reference proteome</keyword>
<dbReference type="Pfam" id="PF00957">
    <property type="entry name" value="Synaptobrevin"/>
    <property type="match status" value="1"/>
</dbReference>
<gene>
    <name evidence="5" type="ORF">TrLO_g8961</name>
</gene>
<dbReference type="GO" id="GO:0015031">
    <property type="term" value="P:protein transport"/>
    <property type="evidence" value="ECO:0007669"/>
    <property type="project" value="UniProtKB-KW"/>
</dbReference>
<protein>
    <recommendedName>
        <fullName evidence="4">V-SNARE coiled-coil homology domain-containing protein</fullName>
    </recommendedName>
</protein>
<evidence type="ECO:0000259" key="4">
    <source>
        <dbReference type="PROSITE" id="PS50892"/>
    </source>
</evidence>
<dbReference type="PANTHER" id="PTHR21136:SF168">
    <property type="entry name" value="VESICLE-ASSOCIATED MEMBRANE PROTEIN 9"/>
    <property type="match status" value="1"/>
</dbReference>
<evidence type="ECO:0000256" key="3">
    <source>
        <dbReference type="SAM" id="Phobius"/>
    </source>
</evidence>
<keyword evidence="3" id="KW-1133">Transmembrane helix</keyword>
<evidence type="ECO:0000313" key="6">
    <source>
        <dbReference type="Proteomes" id="UP001165122"/>
    </source>
</evidence>
<dbReference type="InterPro" id="IPR001388">
    <property type="entry name" value="Synaptobrevin-like"/>
</dbReference>
<comment type="caution">
    <text evidence="5">The sequence shown here is derived from an EMBL/GenBank/DDBJ whole genome shotgun (WGS) entry which is preliminary data.</text>
</comment>